<dbReference type="OrthoDB" id="9809878at2"/>
<evidence type="ECO:0000256" key="1">
    <source>
        <dbReference type="ARBA" id="ARBA00023125"/>
    </source>
</evidence>
<dbReference type="Proteomes" id="UP000252345">
    <property type="component" value="Unassembled WGS sequence"/>
</dbReference>
<sequence length="88" mass="10101">MAFYCDKMTWKAGNLTKDPYFRTYPDGNETVYLSLAIDHEKDNTEYLELQGRGQIKEYIRTETFKSGDFVIAGGTLGTRKNSLAKYQS</sequence>
<name>A0A366KAY8_9BIFI</name>
<proteinExistence type="predicted"/>
<keyword evidence="4" id="KW-1185">Reference proteome</keyword>
<dbReference type="InterPro" id="IPR012340">
    <property type="entry name" value="NA-bd_OB-fold"/>
</dbReference>
<dbReference type="SUPFAM" id="SSF50249">
    <property type="entry name" value="Nucleic acid-binding proteins"/>
    <property type="match status" value="1"/>
</dbReference>
<reference evidence="3 4" key="1">
    <citation type="submission" date="2017-10" db="EMBL/GenBank/DDBJ databases">
        <title>Bifidobacterium xylocopum sp. nov. and Bifidobacterium aemilianum sp. nov., from the carpenter bee (Xylocopa violacea) digestive tract.</title>
        <authorList>
            <person name="Alberoni D."/>
            <person name="Baffoni L."/>
            <person name="Di Gioia D."/>
            <person name="Gaggia F."/>
            <person name="Biavati B."/>
        </authorList>
    </citation>
    <scope>NUCLEOTIDE SEQUENCE [LARGE SCALE GENOMIC DNA]</scope>
    <source>
        <strain evidence="3 4">XV2</strain>
    </source>
</reference>
<evidence type="ECO:0000313" key="4">
    <source>
        <dbReference type="Proteomes" id="UP000252345"/>
    </source>
</evidence>
<dbReference type="GO" id="GO:0003697">
    <property type="term" value="F:single-stranded DNA binding"/>
    <property type="evidence" value="ECO:0007669"/>
    <property type="project" value="InterPro"/>
</dbReference>
<organism evidence="3 4">
    <name type="scientific">Bifidobacterium xylocopae</name>
    <dbReference type="NCBI Taxonomy" id="2493119"/>
    <lineage>
        <taxon>Bacteria</taxon>
        <taxon>Bacillati</taxon>
        <taxon>Actinomycetota</taxon>
        <taxon>Actinomycetes</taxon>
        <taxon>Bifidobacteriales</taxon>
        <taxon>Bifidobacteriaceae</taxon>
        <taxon>Bifidobacterium</taxon>
    </lineage>
</organism>
<protein>
    <submittedName>
        <fullName evidence="3">Uncharacterized protein</fullName>
    </submittedName>
</protein>
<dbReference type="RefSeq" id="WP_113853897.1">
    <property type="nucleotide sequence ID" value="NZ_PDCH01000016.1"/>
</dbReference>
<gene>
    <name evidence="3" type="ORF">CRD59_06565</name>
</gene>
<keyword evidence="1 2" id="KW-0238">DNA-binding</keyword>
<evidence type="ECO:0000313" key="3">
    <source>
        <dbReference type="EMBL" id="RBP98895.1"/>
    </source>
</evidence>
<dbReference type="PROSITE" id="PS50935">
    <property type="entry name" value="SSB"/>
    <property type="match status" value="1"/>
</dbReference>
<comment type="caution">
    <text evidence="3">The sequence shown here is derived from an EMBL/GenBank/DDBJ whole genome shotgun (WGS) entry which is preliminary data.</text>
</comment>
<dbReference type="InterPro" id="IPR000424">
    <property type="entry name" value="Primosome_PriB/ssb"/>
</dbReference>
<accession>A0A366KAY8</accession>
<dbReference type="AlphaFoldDB" id="A0A366KAY8"/>
<evidence type="ECO:0000256" key="2">
    <source>
        <dbReference type="PROSITE-ProRule" id="PRU00252"/>
    </source>
</evidence>
<dbReference type="Gene3D" id="2.40.50.140">
    <property type="entry name" value="Nucleic acid-binding proteins"/>
    <property type="match status" value="1"/>
</dbReference>
<dbReference type="EMBL" id="PDCH01000016">
    <property type="protein sequence ID" value="RBP98895.1"/>
    <property type="molecule type" value="Genomic_DNA"/>
</dbReference>